<dbReference type="OrthoDB" id="1523452at2"/>
<proteinExistence type="predicted"/>
<keyword evidence="2" id="KW-1185">Reference proteome</keyword>
<reference evidence="1 2" key="2">
    <citation type="submission" date="2018-05" db="EMBL/GenBank/DDBJ databases">
        <authorList>
            <person name="Lanie J.A."/>
            <person name="Ng W.-L."/>
            <person name="Kazmierczak K.M."/>
            <person name="Andrzejewski T.M."/>
            <person name="Davidsen T.M."/>
            <person name="Wayne K.J."/>
            <person name="Tettelin H."/>
            <person name="Glass J.I."/>
            <person name="Rusch D."/>
            <person name="Podicherti R."/>
            <person name="Tsui H.-C.T."/>
            <person name="Winkler M.E."/>
        </authorList>
    </citation>
    <scope>NUCLEOTIDE SEQUENCE [LARGE SCALE GENOMIC DNA]</scope>
    <source>
        <strain evidence="1 2">C305</strain>
    </source>
</reference>
<evidence type="ECO:0000313" key="1">
    <source>
        <dbReference type="EMBL" id="PWH86388.1"/>
    </source>
</evidence>
<evidence type="ECO:0008006" key="3">
    <source>
        <dbReference type="Google" id="ProtNLM"/>
    </source>
</evidence>
<dbReference type="InterPro" id="IPR014985">
    <property type="entry name" value="WbqC"/>
</dbReference>
<sequence>MLYSTNYFGSIPYFQSIAKNSEMVIDVHEHYKKQTWRNRTQILESNGPMYLSVPVMRPLGSKSPVKDIVISHDTNWRKDHWKAIQSSYQHAPYFFYYGSQIKELIYQEEESLSQFNLNILKQLLIWLDLEIKVSFSEDYITPEGPKDFRIALDKKQFHQKQEKYIQVFSDKYPFSPNLSIIDLLMNEGPLARNYILPRVQVKTHG</sequence>
<dbReference type="AlphaFoldDB" id="A0A2U2XF11"/>
<reference evidence="1 2" key="1">
    <citation type="submission" date="2018-05" db="EMBL/GenBank/DDBJ databases">
        <title>Brumimicrobium oceani sp. nov., isolated from coastal sediment.</title>
        <authorList>
            <person name="Kou Y."/>
        </authorList>
    </citation>
    <scope>NUCLEOTIDE SEQUENCE [LARGE SCALE GENOMIC DNA]</scope>
    <source>
        <strain evidence="1 2">C305</strain>
    </source>
</reference>
<accession>A0A2U2XF11</accession>
<dbReference type="Pfam" id="PF08889">
    <property type="entry name" value="WbqC"/>
    <property type="match status" value="2"/>
</dbReference>
<dbReference type="RefSeq" id="WP_109358499.1">
    <property type="nucleotide sequence ID" value="NZ_QFRJ01000002.1"/>
</dbReference>
<dbReference type="EMBL" id="QFRJ01000002">
    <property type="protein sequence ID" value="PWH86388.1"/>
    <property type="molecule type" value="Genomic_DNA"/>
</dbReference>
<gene>
    <name evidence="1" type="ORF">DIT68_03865</name>
</gene>
<dbReference type="Proteomes" id="UP000245370">
    <property type="component" value="Unassembled WGS sequence"/>
</dbReference>
<organism evidence="1 2">
    <name type="scientific">Brumimicrobium oceani</name>
    <dbReference type="NCBI Taxonomy" id="2100725"/>
    <lineage>
        <taxon>Bacteria</taxon>
        <taxon>Pseudomonadati</taxon>
        <taxon>Bacteroidota</taxon>
        <taxon>Flavobacteriia</taxon>
        <taxon>Flavobacteriales</taxon>
        <taxon>Crocinitomicaceae</taxon>
        <taxon>Brumimicrobium</taxon>
    </lineage>
</organism>
<name>A0A2U2XF11_9FLAO</name>
<protein>
    <recommendedName>
        <fullName evidence="3">WbqC family protein</fullName>
    </recommendedName>
</protein>
<comment type="caution">
    <text evidence="1">The sequence shown here is derived from an EMBL/GenBank/DDBJ whole genome shotgun (WGS) entry which is preliminary data.</text>
</comment>
<evidence type="ECO:0000313" key="2">
    <source>
        <dbReference type="Proteomes" id="UP000245370"/>
    </source>
</evidence>